<dbReference type="Proteomes" id="UP000292958">
    <property type="component" value="Unassembled WGS sequence"/>
</dbReference>
<organism evidence="1 2">
    <name type="scientific">Edaphobacter modestus</name>
    <dbReference type="NCBI Taxonomy" id="388466"/>
    <lineage>
        <taxon>Bacteria</taxon>
        <taxon>Pseudomonadati</taxon>
        <taxon>Acidobacteriota</taxon>
        <taxon>Terriglobia</taxon>
        <taxon>Terriglobales</taxon>
        <taxon>Acidobacteriaceae</taxon>
        <taxon>Edaphobacter</taxon>
    </lineage>
</organism>
<sequence>MGILDSIQQLAGQAGAAAQGDQAKIAGGFIEALAAHPEGIAGVLNSLKANGMADHVGAWATGQAQTATPEQIEQGLGSTGLIEKTAESAGVSSSVVTSALAIVLPMVIQHFATKGQSEGQSEETGSLSGLAQQVLGKLF</sequence>
<protein>
    <submittedName>
        <fullName evidence="1">Uncharacterized protein YidB (DUF937 family)</fullName>
    </submittedName>
</protein>
<dbReference type="EMBL" id="SHKW01000001">
    <property type="protein sequence ID" value="RZU41191.1"/>
    <property type="molecule type" value="Genomic_DNA"/>
</dbReference>
<evidence type="ECO:0000313" key="2">
    <source>
        <dbReference type="Proteomes" id="UP000292958"/>
    </source>
</evidence>
<dbReference type="OrthoDB" id="120162at2"/>
<dbReference type="AlphaFoldDB" id="A0A4Q7YVL4"/>
<dbReference type="SUPFAM" id="SSF140804">
    <property type="entry name" value="YidB-like"/>
    <property type="match status" value="1"/>
</dbReference>
<dbReference type="InterPro" id="IPR027405">
    <property type="entry name" value="YidB-like"/>
</dbReference>
<dbReference type="RefSeq" id="WP_130419143.1">
    <property type="nucleotide sequence ID" value="NZ_SHKW01000001.1"/>
</dbReference>
<comment type="caution">
    <text evidence="1">The sequence shown here is derived from an EMBL/GenBank/DDBJ whole genome shotgun (WGS) entry which is preliminary data.</text>
</comment>
<keyword evidence="2" id="KW-1185">Reference proteome</keyword>
<dbReference type="Pfam" id="PF20159">
    <property type="entry name" value="YidB"/>
    <property type="match status" value="1"/>
</dbReference>
<dbReference type="InterPro" id="IPR045372">
    <property type="entry name" value="YidB"/>
</dbReference>
<accession>A0A4Q7YVL4</accession>
<reference evidence="1 2" key="1">
    <citation type="submission" date="2019-02" db="EMBL/GenBank/DDBJ databases">
        <title>Genomic Encyclopedia of Archaeal and Bacterial Type Strains, Phase II (KMG-II): from individual species to whole genera.</title>
        <authorList>
            <person name="Goeker M."/>
        </authorList>
    </citation>
    <scope>NUCLEOTIDE SEQUENCE [LARGE SCALE GENOMIC DNA]</scope>
    <source>
        <strain evidence="1 2">DSM 18101</strain>
    </source>
</reference>
<evidence type="ECO:0000313" key="1">
    <source>
        <dbReference type="EMBL" id="RZU41191.1"/>
    </source>
</evidence>
<name>A0A4Q7YVL4_9BACT</name>
<gene>
    <name evidence="1" type="ORF">BDD14_2693</name>
</gene>
<dbReference type="Gene3D" id="1.10.10.690">
    <property type="entry name" value="YidB-like"/>
    <property type="match status" value="1"/>
</dbReference>
<proteinExistence type="predicted"/>